<dbReference type="InterPro" id="IPR038390">
    <property type="entry name" value="Metal_Tscrpt_repr_sf"/>
</dbReference>
<dbReference type="GO" id="GO:0003677">
    <property type="term" value="F:DNA binding"/>
    <property type="evidence" value="ECO:0007669"/>
    <property type="project" value="InterPro"/>
</dbReference>
<dbReference type="Pfam" id="PF02583">
    <property type="entry name" value="Trns_repr_metal"/>
    <property type="match status" value="1"/>
</dbReference>
<dbReference type="PANTHER" id="PTHR33677:SF5">
    <property type="entry name" value="TRANSCRIPTIONAL REPRESSOR FRMR"/>
    <property type="match status" value="1"/>
</dbReference>
<reference evidence="1" key="1">
    <citation type="submission" date="2021-04" db="EMBL/GenBank/DDBJ databases">
        <title>Proteiniclasticum sedimins sp. nov., an obligate anaerobic bacterium isolated from anaerobic sludge.</title>
        <authorList>
            <person name="Liu J."/>
        </authorList>
    </citation>
    <scope>NUCLEOTIDE SEQUENCE</scope>
    <source>
        <strain evidence="1">BAD-10</strain>
    </source>
</reference>
<evidence type="ECO:0000313" key="1">
    <source>
        <dbReference type="EMBL" id="MBR0576888.1"/>
    </source>
</evidence>
<organism evidence="1 2">
    <name type="scientific">Proteiniclasticum sediminis</name>
    <dbReference type="NCBI Taxonomy" id="2804028"/>
    <lineage>
        <taxon>Bacteria</taxon>
        <taxon>Bacillati</taxon>
        <taxon>Bacillota</taxon>
        <taxon>Clostridia</taxon>
        <taxon>Eubacteriales</taxon>
        <taxon>Clostridiaceae</taxon>
        <taxon>Proteiniclasticum</taxon>
    </lineage>
</organism>
<evidence type="ECO:0000313" key="2">
    <source>
        <dbReference type="Proteomes" id="UP000675379"/>
    </source>
</evidence>
<keyword evidence="2" id="KW-1185">Reference proteome</keyword>
<dbReference type="RefSeq" id="WP_211802306.1">
    <property type="nucleotide sequence ID" value="NZ_JAGSCS010000016.1"/>
</dbReference>
<sequence length="85" mass="9509">MADKKAYLNRLSRMEGQLRGIGKMVEEDRACPDVVTQLMAVRAAMDKVIHLMVTENLLSCVQDQEAQDPSVSLDEALKLLFKSKS</sequence>
<comment type="caution">
    <text evidence="1">The sequence shown here is derived from an EMBL/GenBank/DDBJ whole genome shotgun (WGS) entry which is preliminary data.</text>
</comment>
<accession>A0A941CTA9</accession>
<dbReference type="PANTHER" id="PTHR33677">
    <property type="entry name" value="TRANSCRIPTIONAL REPRESSOR FRMR-RELATED"/>
    <property type="match status" value="1"/>
</dbReference>
<dbReference type="Gene3D" id="1.20.58.1000">
    <property type="entry name" value="Metal-sensitive repressor, helix protomer"/>
    <property type="match status" value="1"/>
</dbReference>
<dbReference type="CDD" id="cd10148">
    <property type="entry name" value="CsoR-like_DUF156"/>
    <property type="match status" value="1"/>
</dbReference>
<proteinExistence type="predicted"/>
<gene>
    <name evidence="1" type="ORF">KCG48_11235</name>
</gene>
<dbReference type="EMBL" id="JAGSCS010000016">
    <property type="protein sequence ID" value="MBR0576888.1"/>
    <property type="molecule type" value="Genomic_DNA"/>
</dbReference>
<dbReference type="GO" id="GO:0046872">
    <property type="term" value="F:metal ion binding"/>
    <property type="evidence" value="ECO:0007669"/>
    <property type="project" value="InterPro"/>
</dbReference>
<name>A0A941CTA9_9CLOT</name>
<dbReference type="Proteomes" id="UP000675379">
    <property type="component" value="Unassembled WGS sequence"/>
</dbReference>
<dbReference type="GO" id="GO:0045892">
    <property type="term" value="P:negative regulation of DNA-templated transcription"/>
    <property type="evidence" value="ECO:0007669"/>
    <property type="project" value="UniProtKB-ARBA"/>
</dbReference>
<protein>
    <submittedName>
        <fullName evidence="1">Metal-sensitive transcriptional regulator</fullName>
    </submittedName>
</protein>
<dbReference type="InterPro" id="IPR003735">
    <property type="entry name" value="Metal_Tscrpt_repr"/>
</dbReference>
<dbReference type="AlphaFoldDB" id="A0A941CTA9"/>